<name>A0A1M4N403_9RHOB</name>
<dbReference type="InterPro" id="IPR052021">
    <property type="entry name" value="Type-I_RS_S_subunit"/>
</dbReference>
<evidence type="ECO:0000313" key="5">
    <source>
        <dbReference type="EMBL" id="SCM68738.1"/>
    </source>
</evidence>
<dbReference type="PANTHER" id="PTHR30408:SF13">
    <property type="entry name" value="TYPE I RESTRICTION ENZYME HINDI SPECIFICITY SUBUNIT"/>
    <property type="match status" value="1"/>
</dbReference>
<dbReference type="AlphaFoldDB" id="A0A1M4N403"/>
<protein>
    <recommendedName>
        <fullName evidence="4">Type I restriction modification DNA specificity domain-containing protein</fullName>
    </recommendedName>
</protein>
<dbReference type="Pfam" id="PF01420">
    <property type="entry name" value="Methylase_S"/>
    <property type="match status" value="1"/>
</dbReference>
<dbReference type="CDD" id="cd17260">
    <property type="entry name" value="RMtype1_S_EcoEI-TRD1-CR1_like"/>
    <property type="match status" value="1"/>
</dbReference>
<dbReference type="InterPro" id="IPR044946">
    <property type="entry name" value="Restrct_endonuc_typeI_TRD_sf"/>
</dbReference>
<dbReference type="SUPFAM" id="SSF116734">
    <property type="entry name" value="DNA methylase specificity domain"/>
    <property type="match status" value="2"/>
</dbReference>
<comment type="similarity">
    <text evidence="1">Belongs to the type-I restriction system S methylase family.</text>
</comment>
<dbReference type="GO" id="GO:0003677">
    <property type="term" value="F:DNA binding"/>
    <property type="evidence" value="ECO:0007669"/>
    <property type="project" value="UniProtKB-KW"/>
</dbReference>
<evidence type="ECO:0000259" key="4">
    <source>
        <dbReference type="Pfam" id="PF01420"/>
    </source>
</evidence>
<sequence>MTSSYPFISVEEIASSEKGAIAIGPFGSAMKSEIYVSDGVPVIRGTNIGSGQSISGDFVYISEEDAARLKRSALRPGDIFFPHRGAIGQVGIMAPSWQQEPIMSSSLMRLRVDESVAVPEFVFWYFKSDQGRHEILTYASTVGTPGIGQPLTSLRSMRLPLPAIEIQREIASILGALDDKIELNRRTSANLEDMARSLYRSWFVDFDPVHAKMDGRQPAFMDEATAALFPHRFGQDGLPAGWKPGKLSDLIDFNPTERLSKGIEAPYLDMKTLPTSGMQHEPAIQRSFTSGTKFRNGDTLLARITPCLENGKTALVQGLEGDAIGWGSTEFIVMRPAGHTALAYPYCVARSSDFRDEAIASMTGSSGRQRADAGRIKSINAAIPSLEIMTEFSSITDPLISKIAVLGSESQTLATLRDSLLPKLMSGEIRVGEAREHIEEVA</sequence>
<dbReference type="Gene3D" id="3.90.220.20">
    <property type="entry name" value="DNA methylase specificity domains"/>
    <property type="match status" value="2"/>
</dbReference>
<dbReference type="Proteomes" id="UP000184085">
    <property type="component" value="Unassembled WGS sequence"/>
</dbReference>
<dbReference type="REBASE" id="177795">
    <property type="entry name" value="S.DspMaORF2964P"/>
</dbReference>
<dbReference type="PANTHER" id="PTHR30408">
    <property type="entry name" value="TYPE-1 RESTRICTION ENZYME ECOKI SPECIFICITY PROTEIN"/>
    <property type="match status" value="1"/>
</dbReference>
<proteinExistence type="inferred from homology"/>
<evidence type="ECO:0000313" key="6">
    <source>
        <dbReference type="Proteomes" id="UP000184085"/>
    </source>
</evidence>
<organism evidence="5 6">
    <name type="scientific">Donghicola eburneus</name>
    <dbReference type="NCBI Taxonomy" id="393278"/>
    <lineage>
        <taxon>Bacteria</taxon>
        <taxon>Pseudomonadati</taxon>
        <taxon>Pseudomonadota</taxon>
        <taxon>Alphaproteobacteria</taxon>
        <taxon>Rhodobacterales</taxon>
        <taxon>Roseobacteraceae</taxon>
        <taxon>Donghicola</taxon>
    </lineage>
</organism>
<dbReference type="RefSeq" id="WP_220387690.1">
    <property type="nucleotide sequence ID" value="NZ_FMJB01000059.1"/>
</dbReference>
<dbReference type="EMBL" id="FMJB01000059">
    <property type="protein sequence ID" value="SCM68738.1"/>
    <property type="molecule type" value="Genomic_DNA"/>
</dbReference>
<keyword evidence="3" id="KW-0238">DNA-binding</keyword>
<gene>
    <name evidence="5" type="ORF">KARMA_2965</name>
</gene>
<reference evidence="6" key="1">
    <citation type="submission" date="2016-09" db="EMBL/GenBank/DDBJ databases">
        <authorList>
            <person name="Wibberg D."/>
        </authorList>
    </citation>
    <scope>NUCLEOTIDE SEQUENCE [LARGE SCALE GENOMIC DNA]</scope>
</reference>
<accession>A0A1M4N403</accession>
<dbReference type="InterPro" id="IPR000055">
    <property type="entry name" value="Restrct_endonuc_typeI_TRD"/>
</dbReference>
<keyword evidence="2" id="KW-0680">Restriction system</keyword>
<feature type="domain" description="Type I restriction modification DNA specificity" evidence="4">
    <location>
        <begin position="32"/>
        <end position="192"/>
    </location>
</feature>
<dbReference type="GO" id="GO:0009307">
    <property type="term" value="P:DNA restriction-modification system"/>
    <property type="evidence" value="ECO:0007669"/>
    <property type="project" value="UniProtKB-KW"/>
</dbReference>
<evidence type="ECO:0000256" key="1">
    <source>
        <dbReference type="ARBA" id="ARBA00010923"/>
    </source>
</evidence>
<evidence type="ECO:0000256" key="2">
    <source>
        <dbReference type="ARBA" id="ARBA00022747"/>
    </source>
</evidence>
<keyword evidence="6" id="KW-1185">Reference proteome</keyword>
<evidence type="ECO:0000256" key="3">
    <source>
        <dbReference type="ARBA" id="ARBA00023125"/>
    </source>
</evidence>